<feature type="region of interest" description="Disordered" evidence="1">
    <location>
        <begin position="226"/>
        <end position="254"/>
    </location>
</feature>
<name>A0A8B7PCZ8_HYAAZ</name>
<dbReference type="Proteomes" id="UP000694843">
    <property type="component" value="Unplaced"/>
</dbReference>
<dbReference type="RefSeq" id="XP_018023547.1">
    <property type="nucleotide sequence ID" value="XM_018168058.1"/>
</dbReference>
<dbReference type="GO" id="GO:0003676">
    <property type="term" value="F:nucleic acid binding"/>
    <property type="evidence" value="ECO:0007669"/>
    <property type="project" value="InterPro"/>
</dbReference>
<dbReference type="GO" id="GO:0015074">
    <property type="term" value="P:DNA integration"/>
    <property type="evidence" value="ECO:0007669"/>
    <property type="project" value="InterPro"/>
</dbReference>
<dbReference type="InterPro" id="IPR001584">
    <property type="entry name" value="Integrase_cat-core"/>
</dbReference>
<gene>
    <name evidence="4" type="primary">LOC108679438</name>
</gene>
<dbReference type="PANTHER" id="PTHR47331:SF2">
    <property type="match status" value="1"/>
</dbReference>
<dbReference type="SUPFAM" id="SSF53098">
    <property type="entry name" value="Ribonuclease H-like"/>
    <property type="match status" value="1"/>
</dbReference>
<evidence type="ECO:0000259" key="2">
    <source>
        <dbReference type="PROSITE" id="PS50994"/>
    </source>
</evidence>
<dbReference type="AlphaFoldDB" id="A0A8B7PCZ8"/>
<protein>
    <submittedName>
        <fullName evidence="4">Uncharacterized protein LOC108679438</fullName>
    </submittedName>
</protein>
<evidence type="ECO:0000256" key="1">
    <source>
        <dbReference type="SAM" id="MobiDB-lite"/>
    </source>
</evidence>
<keyword evidence="3" id="KW-1185">Reference proteome</keyword>
<evidence type="ECO:0000313" key="4">
    <source>
        <dbReference type="RefSeq" id="XP_018023547.1"/>
    </source>
</evidence>
<dbReference type="InterPro" id="IPR012337">
    <property type="entry name" value="RNaseH-like_sf"/>
</dbReference>
<dbReference type="GeneID" id="108679438"/>
<feature type="domain" description="Integrase catalytic" evidence="2">
    <location>
        <begin position="33"/>
        <end position="225"/>
    </location>
</feature>
<sequence length="254" mass="27858">MAIQKMLKNCVTCRRLRAAPCTPRMADLPVERTSPAPPFTAVELDVFGHWWITSGQSTRKNSSLRKCWATIFTCMASRAVHVECLPAMDTSTFINCFKRFLAIRGPCSSVRSDRGSNFLGVKKQSTDIDIERVSRTLADLGVAWTMNPPQASHFGGVWERKIGQVRRALDAAILSTGARALTYDELNTFLQESAAIVNSTPLWDSPLDPNEIAPTTPSMLLTQKFGPDRSSSTLNSHRETPWPTGPVGGGVSSC</sequence>
<reference evidence="4" key="1">
    <citation type="submission" date="2025-08" db="UniProtKB">
        <authorList>
            <consortium name="RefSeq"/>
        </authorList>
    </citation>
    <scope>IDENTIFICATION</scope>
    <source>
        <tissue evidence="4">Whole organism</tissue>
    </source>
</reference>
<dbReference type="PANTHER" id="PTHR47331">
    <property type="entry name" value="PHD-TYPE DOMAIN-CONTAINING PROTEIN"/>
    <property type="match status" value="1"/>
</dbReference>
<dbReference type="OrthoDB" id="5981272at2759"/>
<dbReference type="PROSITE" id="PS50994">
    <property type="entry name" value="INTEGRASE"/>
    <property type="match status" value="1"/>
</dbReference>
<organism evidence="3 4">
    <name type="scientific">Hyalella azteca</name>
    <name type="common">Amphipod</name>
    <dbReference type="NCBI Taxonomy" id="294128"/>
    <lineage>
        <taxon>Eukaryota</taxon>
        <taxon>Metazoa</taxon>
        <taxon>Ecdysozoa</taxon>
        <taxon>Arthropoda</taxon>
        <taxon>Crustacea</taxon>
        <taxon>Multicrustacea</taxon>
        <taxon>Malacostraca</taxon>
        <taxon>Eumalacostraca</taxon>
        <taxon>Peracarida</taxon>
        <taxon>Amphipoda</taxon>
        <taxon>Senticaudata</taxon>
        <taxon>Talitrida</taxon>
        <taxon>Talitroidea</taxon>
        <taxon>Hyalellidae</taxon>
        <taxon>Hyalella</taxon>
    </lineage>
</organism>
<dbReference type="Pfam" id="PF00665">
    <property type="entry name" value="rve"/>
    <property type="match status" value="1"/>
</dbReference>
<accession>A0A8B7PCZ8</accession>
<dbReference type="KEGG" id="hazt:108679438"/>
<dbReference type="InterPro" id="IPR036397">
    <property type="entry name" value="RNaseH_sf"/>
</dbReference>
<evidence type="ECO:0000313" key="3">
    <source>
        <dbReference type="Proteomes" id="UP000694843"/>
    </source>
</evidence>
<proteinExistence type="predicted"/>
<dbReference type="Gene3D" id="3.30.420.10">
    <property type="entry name" value="Ribonuclease H-like superfamily/Ribonuclease H"/>
    <property type="match status" value="1"/>
</dbReference>
<dbReference type="OMA" id="NEMSADK"/>